<dbReference type="Proteomes" id="UP000325827">
    <property type="component" value="Unassembled WGS sequence"/>
</dbReference>
<dbReference type="RefSeq" id="WP_150447900.1">
    <property type="nucleotide sequence ID" value="NZ_VYSA01000001.1"/>
</dbReference>
<dbReference type="OrthoDB" id="3173471at2"/>
<name>A0A5J5J527_9MICO</name>
<proteinExistence type="predicted"/>
<sequence>MPRHDLPEDLGDMFPVHLARAKGVSQKRLRGSDLEKPFHGVRSRLPTSGDVDDLEAASPHEQQRRRIIRAARQYAQRMGPGEFFTHSTAAVIWGAPVPLLSDERPHVAVLAPQRLVRSAGVRAHETQPHLTRVAIHPDHRLPVASPATTWASLAAELRTLYDLVAIGDYFVRIPRMPGGFDKLMKPPLTTLVALEAALIAGRRIGKPLLREALPRVRTGSSSRPETWMRCLVVDAGMPEPILDHDVYDADGTFVGCLDGAYPDVKVALEYEGDHHRTDPTTWNRDIRKHDALAALGWRVVRVTRADVFADPAAFLLRASTALRARR</sequence>
<feature type="region of interest" description="Disordered" evidence="1">
    <location>
        <begin position="25"/>
        <end position="64"/>
    </location>
</feature>
<organism evidence="2 3">
    <name type="scientific">Microbacterium rhizomatis</name>
    <dbReference type="NCBI Taxonomy" id="1631477"/>
    <lineage>
        <taxon>Bacteria</taxon>
        <taxon>Bacillati</taxon>
        <taxon>Actinomycetota</taxon>
        <taxon>Actinomycetes</taxon>
        <taxon>Micrococcales</taxon>
        <taxon>Microbacteriaceae</taxon>
        <taxon>Microbacterium</taxon>
    </lineage>
</organism>
<dbReference type="InterPro" id="IPR011335">
    <property type="entry name" value="Restrct_endonuc-II-like"/>
</dbReference>
<evidence type="ECO:0008006" key="4">
    <source>
        <dbReference type="Google" id="ProtNLM"/>
    </source>
</evidence>
<evidence type="ECO:0000313" key="3">
    <source>
        <dbReference type="Proteomes" id="UP000325827"/>
    </source>
</evidence>
<dbReference type="AlphaFoldDB" id="A0A5J5J527"/>
<reference evidence="3" key="1">
    <citation type="submission" date="2019-09" db="EMBL/GenBank/DDBJ databases">
        <title>Mumia zhuanghuii sp. nov. isolated from the intestinal contents of plateau pika (Ochotona curzoniae) in the Qinghai-Tibet plateau of China.</title>
        <authorList>
            <person name="Tian Z."/>
        </authorList>
    </citation>
    <scope>NUCLEOTIDE SEQUENCE [LARGE SCALE GENOMIC DNA]</scope>
    <source>
        <strain evidence="3">JCM 30598</strain>
    </source>
</reference>
<gene>
    <name evidence="2" type="ORF">F6B43_05845</name>
</gene>
<keyword evidence="3" id="KW-1185">Reference proteome</keyword>
<dbReference type="SUPFAM" id="SSF52980">
    <property type="entry name" value="Restriction endonuclease-like"/>
    <property type="match status" value="1"/>
</dbReference>
<dbReference type="Gene3D" id="3.40.960.10">
    <property type="entry name" value="VSR Endonuclease"/>
    <property type="match status" value="1"/>
</dbReference>
<dbReference type="EMBL" id="VYSA01000001">
    <property type="protein sequence ID" value="KAA9111130.1"/>
    <property type="molecule type" value="Genomic_DNA"/>
</dbReference>
<comment type="caution">
    <text evidence="2">The sequence shown here is derived from an EMBL/GenBank/DDBJ whole genome shotgun (WGS) entry which is preliminary data.</text>
</comment>
<evidence type="ECO:0000313" key="2">
    <source>
        <dbReference type="EMBL" id="KAA9111130.1"/>
    </source>
</evidence>
<accession>A0A5J5J527</accession>
<evidence type="ECO:0000256" key="1">
    <source>
        <dbReference type="SAM" id="MobiDB-lite"/>
    </source>
</evidence>
<protein>
    <recommendedName>
        <fullName evidence="4">DUF559 domain-containing protein</fullName>
    </recommendedName>
</protein>